<feature type="compositionally biased region" description="Low complexity" evidence="5">
    <location>
        <begin position="170"/>
        <end position="179"/>
    </location>
</feature>
<dbReference type="Pfam" id="PF13499">
    <property type="entry name" value="EF-hand_7"/>
    <property type="match status" value="1"/>
</dbReference>
<dbReference type="PROSITE" id="PS50222">
    <property type="entry name" value="EF_HAND_2"/>
    <property type="match status" value="2"/>
</dbReference>
<keyword evidence="3 4" id="KW-0106">Calcium</keyword>
<evidence type="ECO:0000313" key="7">
    <source>
        <dbReference type="EMBL" id="POM68078.1"/>
    </source>
</evidence>
<feature type="compositionally biased region" description="Polar residues" evidence="5">
    <location>
        <begin position="133"/>
        <end position="147"/>
    </location>
</feature>
<evidence type="ECO:0000256" key="5">
    <source>
        <dbReference type="SAM" id="MobiDB-lite"/>
    </source>
</evidence>
<proteinExistence type="inferred from homology"/>
<keyword evidence="8" id="KW-1185">Reference proteome</keyword>
<dbReference type="AlphaFoldDB" id="A0A2P4XR86"/>
<sequence length="250" mass="27354">MKEAFRLADKDCSGEIDADEVADMLETIFAQSGAVKQGEIQKYVEEFMRVVDKDNSGMVSFEEFMEALENGLKLEVEVYNRRKPKAPALVKRENLLAIINEDDAGDGSESDVPKAGDVESAVHPTDSVPLTADTISSLDTKVNNSRAPISPNEGRGKSSQASSVERGRKPSSAASSSPAMRREHDVLNVEEFSISDIAARMKTAYVEWLLEDRRYEKVSMEELLLMNCLVSGAEGIAKSLTEMAEIVVAS</sequence>
<dbReference type="InterPro" id="IPR008080">
    <property type="entry name" value="Parvalbumin"/>
</dbReference>
<feature type="binding site" evidence="4">
    <location>
        <position position="52"/>
    </location>
    <ligand>
        <name>Ca(2+)</name>
        <dbReference type="ChEBI" id="CHEBI:29108"/>
        <label>1</label>
    </ligand>
</feature>
<dbReference type="PANTHER" id="PTHR11653:SF10">
    <property type="entry name" value="EF-HAND DOMAIN-CONTAINING PROTEIN"/>
    <property type="match status" value="1"/>
</dbReference>
<comment type="similarity">
    <text evidence="1">Belongs to the parvalbumin family.</text>
</comment>
<feature type="binding site" evidence="4">
    <location>
        <position position="20"/>
    </location>
    <ligand>
        <name>Ca(2+)</name>
        <dbReference type="ChEBI" id="CHEBI:29108"/>
        <label>1</label>
    </ligand>
</feature>
<dbReference type="InterPro" id="IPR002048">
    <property type="entry name" value="EF_hand_dom"/>
</dbReference>
<dbReference type="EMBL" id="NCKW01008421">
    <property type="protein sequence ID" value="POM68078.1"/>
    <property type="molecule type" value="Genomic_DNA"/>
</dbReference>
<dbReference type="InterPro" id="IPR018247">
    <property type="entry name" value="EF_Hand_1_Ca_BS"/>
</dbReference>
<dbReference type="PANTHER" id="PTHR11653">
    <property type="entry name" value="PARVALBUMIN ALPHA"/>
    <property type="match status" value="1"/>
</dbReference>
<feature type="binding site" evidence="4">
    <location>
        <position position="11"/>
    </location>
    <ligand>
        <name>Ca(2+)</name>
        <dbReference type="ChEBI" id="CHEBI:29108"/>
        <label>1</label>
    </ligand>
</feature>
<feature type="region of interest" description="Disordered" evidence="5">
    <location>
        <begin position="101"/>
        <end position="182"/>
    </location>
</feature>
<dbReference type="SUPFAM" id="SSF47473">
    <property type="entry name" value="EF-hand"/>
    <property type="match status" value="1"/>
</dbReference>
<organism evidence="7 8">
    <name type="scientific">Phytophthora palmivora</name>
    <dbReference type="NCBI Taxonomy" id="4796"/>
    <lineage>
        <taxon>Eukaryota</taxon>
        <taxon>Sar</taxon>
        <taxon>Stramenopiles</taxon>
        <taxon>Oomycota</taxon>
        <taxon>Peronosporomycetes</taxon>
        <taxon>Peronosporales</taxon>
        <taxon>Peronosporaceae</taxon>
        <taxon>Phytophthora</taxon>
    </lineage>
</organism>
<evidence type="ECO:0000313" key="8">
    <source>
        <dbReference type="Proteomes" id="UP000237271"/>
    </source>
</evidence>
<dbReference type="InterPro" id="IPR011992">
    <property type="entry name" value="EF-hand-dom_pair"/>
</dbReference>
<feature type="binding site" evidence="4">
    <location>
        <position position="63"/>
    </location>
    <ligand>
        <name>Ca(2+)</name>
        <dbReference type="ChEBI" id="CHEBI:29108"/>
        <label>1</label>
    </ligand>
</feature>
<accession>A0A2P4XR86</accession>
<feature type="domain" description="EF-hand" evidence="6">
    <location>
        <begin position="39"/>
        <end position="74"/>
    </location>
</feature>
<dbReference type="OrthoDB" id="127471at2759"/>
<protein>
    <recommendedName>
        <fullName evidence="6">EF-hand domain-containing protein</fullName>
    </recommendedName>
</protein>
<feature type="domain" description="EF-hand" evidence="6">
    <location>
        <begin position="1"/>
        <end position="31"/>
    </location>
</feature>
<dbReference type="SMART" id="SM00054">
    <property type="entry name" value="EFh"/>
    <property type="match status" value="2"/>
</dbReference>
<name>A0A2P4XR86_9STRA</name>
<evidence type="ECO:0000256" key="2">
    <source>
        <dbReference type="ARBA" id="ARBA00022723"/>
    </source>
</evidence>
<dbReference type="GO" id="GO:0005509">
    <property type="term" value="F:calcium ion binding"/>
    <property type="evidence" value="ECO:0007669"/>
    <property type="project" value="InterPro"/>
</dbReference>
<dbReference type="Proteomes" id="UP000237271">
    <property type="component" value="Unassembled WGS sequence"/>
</dbReference>
<dbReference type="CDD" id="cd00051">
    <property type="entry name" value="EFh"/>
    <property type="match status" value="1"/>
</dbReference>
<keyword evidence="2 4" id="KW-0479">Metal-binding</keyword>
<evidence type="ECO:0000259" key="6">
    <source>
        <dbReference type="PROSITE" id="PS50222"/>
    </source>
</evidence>
<evidence type="ECO:0000256" key="4">
    <source>
        <dbReference type="PIRSR" id="PIRSR608080-1"/>
    </source>
</evidence>
<evidence type="ECO:0000256" key="3">
    <source>
        <dbReference type="ARBA" id="ARBA00022837"/>
    </source>
</evidence>
<feature type="binding site" evidence="4">
    <location>
        <position position="9"/>
    </location>
    <ligand>
        <name>Ca(2+)</name>
        <dbReference type="ChEBI" id="CHEBI:29108"/>
        <label>1</label>
    </ligand>
</feature>
<reference evidence="7 8" key="1">
    <citation type="journal article" date="2017" name="Genome Biol. Evol.">
        <title>Phytophthora megakarya and P. palmivora, closely related causal agents of cacao black pod rot, underwent increases in genome sizes and gene numbers by different mechanisms.</title>
        <authorList>
            <person name="Ali S.S."/>
            <person name="Shao J."/>
            <person name="Lary D.J."/>
            <person name="Kronmiller B."/>
            <person name="Shen D."/>
            <person name="Strem M.D."/>
            <person name="Amoako-Attah I."/>
            <person name="Akrofi A.Y."/>
            <person name="Begoude B.A."/>
            <person name="Ten Hoopen G.M."/>
            <person name="Coulibaly K."/>
            <person name="Kebe B.I."/>
            <person name="Melnick R.L."/>
            <person name="Guiltinan M.J."/>
            <person name="Tyler B.M."/>
            <person name="Meinhardt L.W."/>
            <person name="Bailey B.A."/>
        </authorList>
    </citation>
    <scope>NUCLEOTIDE SEQUENCE [LARGE SCALE GENOMIC DNA]</scope>
    <source>
        <strain evidence="8">sbr112.9</strain>
    </source>
</reference>
<dbReference type="PROSITE" id="PS00018">
    <property type="entry name" value="EF_HAND_1"/>
    <property type="match status" value="2"/>
</dbReference>
<feature type="binding site" evidence="4">
    <location>
        <position position="54"/>
    </location>
    <ligand>
        <name>Ca(2+)</name>
        <dbReference type="ChEBI" id="CHEBI:29108"/>
        <label>1</label>
    </ligand>
</feature>
<evidence type="ECO:0000256" key="1">
    <source>
        <dbReference type="ARBA" id="ARBA00009753"/>
    </source>
</evidence>
<comment type="caution">
    <text evidence="7">The sequence shown here is derived from an EMBL/GenBank/DDBJ whole genome shotgun (WGS) entry which is preliminary data.</text>
</comment>
<gene>
    <name evidence="7" type="ORF">PHPALM_15807</name>
</gene>
<feature type="binding site" evidence="4">
    <location>
        <position position="13"/>
    </location>
    <ligand>
        <name>Ca(2+)</name>
        <dbReference type="ChEBI" id="CHEBI:29108"/>
        <label>1</label>
    </ligand>
</feature>
<dbReference type="Gene3D" id="1.10.238.10">
    <property type="entry name" value="EF-hand"/>
    <property type="match status" value="1"/>
</dbReference>